<gene>
    <name evidence="1" type="ORF">JA13_172</name>
</gene>
<dbReference type="EMBL" id="MH460460">
    <property type="protein sequence ID" value="AXG66575.1"/>
    <property type="molecule type" value="Genomic_DNA"/>
</dbReference>
<accession>A0A384ZWG7</accession>
<proteinExistence type="predicted"/>
<reference evidence="1 2" key="1">
    <citation type="journal article" date="2018" name="Front. Microbiol.">
        <title>Jumbo Bacteriophages Are Represented Within an Increasing Diversity of Environmental Viruses Infecting the Emerging Phytopathogen, Dickeya solani.</title>
        <authorList>
            <person name="Day A.W."/>
            <person name="Ahn J."/>
            <person name="Salmond G.P.C."/>
        </authorList>
    </citation>
    <scope>NUCLEOTIDE SEQUENCE [LARGE SCALE GENOMIC DNA]</scope>
</reference>
<sequence length="425" mass="46391">MKTSTNEAQLSASVDYNSKNMNALRNARTATEFKKILEDVVDSVSSVKVPRNLLSLSAKAIELSDIKTGTVKKSQTKTLDLNNVIDISKIDLNNVKDKAKYNRQVNQLSQAIAELNIAYTILNSKAFSAFKDQTNAAKSLLSVVKEATDLRTNLVRVMSIDVKKDAPPEHTKLAGSIANYLKTILSKEQYSNIRIRTFIASATDPIIFQTYVFVDNFVNSDGIHYQNYAVVLSTSVAVASGISANYITTLVDDKVPGSFPLGRSVDTASQMKKAINTLLSIDGFLNFSERKPITKGTSTLRNTTMLGGGTVMVKGKPMEIFDNIRVQNDKLYVRLVPGLSKAERQIAAEEILAQASTVLRTGMSSKNSLIHRFVKGRGGREFMEIALTASGGAAKGALTLAKIDQLAESLGLTNDQKRLLRQSVK</sequence>
<name>A0A384ZWG7_9CAUD</name>
<organism evidence="1 2">
    <name type="scientific">Dickeya phage vB_DsoM_JA13</name>
    <dbReference type="NCBI Taxonomy" id="2283030"/>
    <lineage>
        <taxon>Viruses</taxon>
        <taxon>Duplodnaviria</taxon>
        <taxon>Heunggongvirae</taxon>
        <taxon>Uroviricota</taxon>
        <taxon>Caudoviricetes</taxon>
        <taxon>Salmondvirus</taxon>
        <taxon>Salmondvirus JA11</taxon>
    </lineage>
</organism>
<evidence type="ECO:0000313" key="1">
    <source>
        <dbReference type="EMBL" id="AXG66575.1"/>
    </source>
</evidence>
<protein>
    <submittedName>
        <fullName evidence="1">Uncharacterized protein</fullName>
    </submittedName>
</protein>
<dbReference type="Proteomes" id="UP000263742">
    <property type="component" value="Segment"/>
</dbReference>
<evidence type="ECO:0000313" key="2">
    <source>
        <dbReference type="Proteomes" id="UP000263742"/>
    </source>
</evidence>